<comment type="caution">
    <text evidence="2">The sequence shown here is derived from an EMBL/GenBank/DDBJ whole genome shotgun (WGS) entry which is preliminary data.</text>
</comment>
<evidence type="ECO:0000313" key="3">
    <source>
        <dbReference type="Proteomes" id="UP000604825"/>
    </source>
</evidence>
<dbReference type="EMBL" id="CAJGYO010000431">
    <property type="protein sequence ID" value="CAD6342230.1"/>
    <property type="molecule type" value="Genomic_DNA"/>
</dbReference>
<evidence type="ECO:0000256" key="1">
    <source>
        <dbReference type="SAM" id="MobiDB-lite"/>
    </source>
</evidence>
<name>A0A811SNW6_9POAL</name>
<keyword evidence="3" id="KW-1185">Reference proteome</keyword>
<protein>
    <submittedName>
        <fullName evidence="2">Uncharacterized protein</fullName>
    </submittedName>
</protein>
<proteinExistence type="predicted"/>
<dbReference type="AlphaFoldDB" id="A0A811SNW6"/>
<feature type="region of interest" description="Disordered" evidence="1">
    <location>
        <begin position="1"/>
        <end position="33"/>
    </location>
</feature>
<gene>
    <name evidence="2" type="ORF">NCGR_LOCUS66328</name>
</gene>
<dbReference type="Proteomes" id="UP000604825">
    <property type="component" value="Unassembled WGS sequence"/>
</dbReference>
<evidence type="ECO:0000313" key="2">
    <source>
        <dbReference type="EMBL" id="CAD6342230.1"/>
    </source>
</evidence>
<accession>A0A811SNW6</accession>
<reference evidence="2" key="1">
    <citation type="submission" date="2020-10" db="EMBL/GenBank/DDBJ databases">
        <authorList>
            <person name="Han B."/>
            <person name="Lu T."/>
            <person name="Zhao Q."/>
            <person name="Huang X."/>
            <person name="Zhao Y."/>
        </authorList>
    </citation>
    <scope>NUCLEOTIDE SEQUENCE</scope>
</reference>
<sequence length="103" mass="11051">MPSRIQAKTHARAASGQIDRKTQGEKNTQGGPDRYAELVLAVEHGDGSRLRQHRRQSHTLCFGSGPPLHGGADAGLVLSPSCLLSFEDQKDCDSNKSSKAPTK</sequence>
<organism evidence="2 3">
    <name type="scientific">Miscanthus lutarioriparius</name>
    <dbReference type="NCBI Taxonomy" id="422564"/>
    <lineage>
        <taxon>Eukaryota</taxon>
        <taxon>Viridiplantae</taxon>
        <taxon>Streptophyta</taxon>
        <taxon>Embryophyta</taxon>
        <taxon>Tracheophyta</taxon>
        <taxon>Spermatophyta</taxon>
        <taxon>Magnoliopsida</taxon>
        <taxon>Liliopsida</taxon>
        <taxon>Poales</taxon>
        <taxon>Poaceae</taxon>
        <taxon>PACMAD clade</taxon>
        <taxon>Panicoideae</taxon>
        <taxon>Andropogonodae</taxon>
        <taxon>Andropogoneae</taxon>
        <taxon>Saccharinae</taxon>
        <taxon>Miscanthus</taxon>
    </lineage>
</organism>